<dbReference type="OrthoDB" id="185373at2759"/>
<feature type="repeat" description="PPR" evidence="2">
    <location>
        <begin position="131"/>
        <end position="165"/>
    </location>
</feature>
<accession>A0A1S3Y6I3</accession>
<gene>
    <name evidence="3" type="primary">LOC107772876</name>
</gene>
<proteinExistence type="predicted"/>
<reference evidence="3" key="1">
    <citation type="submission" date="2025-08" db="UniProtKB">
        <authorList>
            <consortium name="RefSeq"/>
        </authorList>
    </citation>
    <scope>IDENTIFICATION</scope>
</reference>
<dbReference type="PaxDb" id="4097-A0A1S3Y6I3"/>
<evidence type="ECO:0000313" key="3">
    <source>
        <dbReference type="RefSeq" id="XP_016447823.1"/>
    </source>
</evidence>
<dbReference type="AlphaFoldDB" id="A0A1S3Y6I3"/>
<evidence type="ECO:0000256" key="2">
    <source>
        <dbReference type="PROSITE-ProRule" id="PRU00708"/>
    </source>
</evidence>
<dbReference type="InterPro" id="IPR002885">
    <property type="entry name" value="PPR_rpt"/>
</dbReference>
<sequence length="195" mass="22187">MRVCIRARSSICRLLSQAPNAREHLHNLGVPTIEPSILISQCGKSADSMFDELPKCDVVSATALVSRFTRLNHHKKAITIFSRMFEYDVRPNEFTLGTSNVYVGSALLDLYVKLSSIEEAQLVFEDTHVPNVVSYTTLVCGYLKEEKFDEAMEIFRIILERNVVIRGYSQKGRNEDVVNLFVEMLRQRVVPDQST</sequence>
<feature type="repeat" description="PPR" evidence="2">
    <location>
        <begin position="57"/>
        <end position="91"/>
    </location>
</feature>
<dbReference type="Gene3D" id="1.25.40.10">
    <property type="entry name" value="Tetratricopeptide repeat domain"/>
    <property type="match status" value="2"/>
</dbReference>
<dbReference type="PANTHER" id="PTHR45613">
    <property type="entry name" value="PENTATRICOPEPTIDE REPEAT-CONTAINING PROTEIN"/>
    <property type="match status" value="1"/>
</dbReference>
<evidence type="ECO:0000256" key="1">
    <source>
        <dbReference type="ARBA" id="ARBA00022737"/>
    </source>
</evidence>
<dbReference type="OMA" id="NIPRTHA"/>
<dbReference type="Pfam" id="PF01535">
    <property type="entry name" value="PPR"/>
    <property type="match status" value="2"/>
</dbReference>
<dbReference type="NCBIfam" id="TIGR00756">
    <property type="entry name" value="PPR"/>
    <property type="match status" value="3"/>
</dbReference>
<dbReference type="Pfam" id="PF12854">
    <property type="entry name" value="PPR_1"/>
    <property type="match status" value="1"/>
</dbReference>
<name>A0A1S3Y6I3_TOBAC</name>
<organism evidence="3">
    <name type="scientific">Nicotiana tabacum</name>
    <name type="common">Common tobacco</name>
    <dbReference type="NCBI Taxonomy" id="4097"/>
    <lineage>
        <taxon>Eukaryota</taxon>
        <taxon>Viridiplantae</taxon>
        <taxon>Streptophyta</taxon>
        <taxon>Embryophyta</taxon>
        <taxon>Tracheophyta</taxon>
        <taxon>Spermatophyta</taxon>
        <taxon>Magnoliopsida</taxon>
        <taxon>eudicotyledons</taxon>
        <taxon>Gunneridae</taxon>
        <taxon>Pentapetalae</taxon>
        <taxon>asterids</taxon>
        <taxon>lamiids</taxon>
        <taxon>Solanales</taxon>
        <taxon>Solanaceae</taxon>
        <taxon>Nicotianoideae</taxon>
        <taxon>Nicotianeae</taxon>
        <taxon>Nicotiana</taxon>
    </lineage>
</organism>
<protein>
    <submittedName>
        <fullName evidence="3">Pentatricopeptide repeat-containing protein At5g42450, mitochondrial-like</fullName>
    </submittedName>
</protein>
<dbReference type="PANTHER" id="PTHR45613:SF9">
    <property type="entry name" value="MITOCHONDRIAL GROUP I INTRON SPLICING FACTOR CCM1"/>
    <property type="match status" value="1"/>
</dbReference>
<dbReference type="RefSeq" id="XP_016447823.1">
    <property type="nucleotide sequence ID" value="XM_016592337.1"/>
</dbReference>
<dbReference type="SMR" id="A0A1S3Y6I3"/>
<dbReference type="InterPro" id="IPR011990">
    <property type="entry name" value="TPR-like_helical_dom_sf"/>
</dbReference>
<keyword evidence="1" id="KW-0677">Repeat</keyword>
<dbReference type="KEGG" id="nta:107772876"/>
<dbReference type="STRING" id="4097.A0A1S3Y6I3"/>
<dbReference type="PROSITE" id="PS51375">
    <property type="entry name" value="PPR"/>
    <property type="match status" value="2"/>
</dbReference>